<feature type="compositionally biased region" description="Low complexity" evidence="1">
    <location>
        <begin position="190"/>
        <end position="202"/>
    </location>
</feature>
<evidence type="ECO:0000313" key="3">
    <source>
        <dbReference type="RefSeq" id="XP_048138025.1"/>
    </source>
</evidence>
<proteinExistence type="predicted"/>
<dbReference type="RefSeq" id="XP_048138025.1">
    <property type="nucleotide sequence ID" value="XM_048282068.1"/>
</dbReference>
<sequence length="287" mass="31038">MFSHPRGIFKLLRSFSSTNQGMCSEIGSPPRVSFSYDPGPRDSTTGESIKAGSGSFCLSDRNSDFEFSICQSFDYESSSADELFANGMILPVQIQQRNNTATPNGTSKREGEALPSSLLPPIPCPPSDETKKKASIKEIAVSSLDSEEKSISKSFWGFRRSSSLNSEGVQKKSLTCSFPLLLRSNSTGSAPNPKKAPQKQPSIPLPKSPSLSSSSSSSTSCFSSSNVNSRPQKPPLKKNHSHGTYYGHRFRISPVLNVPTPSISKGTANFLGLGSFLRSGKDKKIRR</sequence>
<dbReference type="Proteomes" id="UP000827889">
    <property type="component" value="Chromosome 7"/>
</dbReference>
<dbReference type="PANTHER" id="PTHR36757:SF4">
    <property type="entry name" value="DUF4005 DOMAIN-CONTAINING PROTEIN"/>
    <property type="match status" value="1"/>
</dbReference>
<name>A0ABM3HN55_9MYRT</name>
<feature type="region of interest" description="Disordered" evidence="1">
    <location>
        <begin position="97"/>
        <end position="133"/>
    </location>
</feature>
<keyword evidence="2" id="KW-1185">Reference proteome</keyword>
<dbReference type="RefSeq" id="XP_048138026.1">
    <property type="nucleotide sequence ID" value="XM_048282069.1"/>
</dbReference>
<evidence type="ECO:0000313" key="2">
    <source>
        <dbReference type="Proteomes" id="UP000827889"/>
    </source>
</evidence>
<feature type="compositionally biased region" description="Low complexity" evidence="1">
    <location>
        <begin position="208"/>
        <end position="231"/>
    </location>
</feature>
<evidence type="ECO:0000313" key="4">
    <source>
        <dbReference type="RefSeq" id="XP_048138026.1"/>
    </source>
</evidence>
<feature type="region of interest" description="Disordered" evidence="1">
    <location>
        <begin position="185"/>
        <end position="244"/>
    </location>
</feature>
<organism evidence="2 3">
    <name type="scientific">Rhodamnia argentea</name>
    <dbReference type="NCBI Taxonomy" id="178133"/>
    <lineage>
        <taxon>Eukaryota</taxon>
        <taxon>Viridiplantae</taxon>
        <taxon>Streptophyta</taxon>
        <taxon>Embryophyta</taxon>
        <taxon>Tracheophyta</taxon>
        <taxon>Spermatophyta</taxon>
        <taxon>Magnoliopsida</taxon>
        <taxon>eudicotyledons</taxon>
        <taxon>Gunneridae</taxon>
        <taxon>Pentapetalae</taxon>
        <taxon>rosids</taxon>
        <taxon>malvids</taxon>
        <taxon>Myrtales</taxon>
        <taxon>Myrtaceae</taxon>
        <taxon>Myrtoideae</taxon>
        <taxon>Myrteae</taxon>
        <taxon>Australasian group</taxon>
        <taxon>Rhodamnia</taxon>
    </lineage>
</organism>
<dbReference type="GeneID" id="115734663"/>
<accession>A0ABM3HN55</accession>
<dbReference type="PANTHER" id="PTHR36757">
    <property type="entry name" value="BNAANNG22500D PROTEIN"/>
    <property type="match status" value="1"/>
</dbReference>
<protein>
    <submittedName>
        <fullName evidence="3 4">Vitellogenin-2-like</fullName>
    </submittedName>
</protein>
<evidence type="ECO:0000256" key="1">
    <source>
        <dbReference type="SAM" id="MobiDB-lite"/>
    </source>
</evidence>
<feature type="compositionally biased region" description="Polar residues" evidence="1">
    <location>
        <begin position="97"/>
        <end position="106"/>
    </location>
</feature>
<reference evidence="3 4" key="1">
    <citation type="submission" date="2025-05" db="UniProtKB">
        <authorList>
            <consortium name="RefSeq"/>
        </authorList>
    </citation>
    <scope>IDENTIFICATION</scope>
    <source>
        <tissue evidence="3 4">Leaf</tissue>
    </source>
</reference>
<gene>
    <name evidence="3 4" type="primary">LOC115734663</name>
</gene>